<evidence type="ECO:0000313" key="3">
    <source>
        <dbReference type="EMBL" id="SEJ50653.1"/>
    </source>
</evidence>
<dbReference type="Pfam" id="PF01370">
    <property type="entry name" value="Epimerase"/>
    <property type="match status" value="1"/>
</dbReference>
<dbReference type="AlphaFoldDB" id="A0A1H6ZAR7"/>
<protein>
    <submittedName>
        <fullName evidence="3">Nucleoside-diphosphate-sugar epimerase</fullName>
    </submittedName>
</protein>
<dbReference type="OrthoDB" id="9803010at2"/>
<gene>
    <name evidence="3" type="ORF">SAMN05192553_104357</name>
</gene>
<evidence type="ECO:0000259" key="2">
    <source>
        <dbReference type="Pfam" id="PF01370"/>
    </source>
</evidence>
<dbReference type="SUPFAM" id="SSF51735">
    <property type="entry name" value="NAD(P)-binding Rossmann-fold domains"/>
    <property type="match status" value="1"/>
</dbReference>
<dbReference type="InterPro" id="IPR036291">
    <property type="entry name" value="NAD(P)-bd_dom_sf"/>
</dbReference>
<evidence type="ECO:0000313" key="4">
    <source>
        <dbReference type="Proteomes" id="UP000199403"/>
    </source>
</evidence>
<dbReference type="Gene3D" id="3.90.25.10">
    <property type="entry name" value="UDP-galactose 4-epimerase, domain 1"/>
    <property type="match status" value="1"/>
</dbReference>
<sequence>MTPKTILLTGATGYLGSHLLKFWLAKGHHLVVLKRSTSSLRRVAGYVKKCTWYNVDFPDWVQAFEKHQIDTVVHVAASYGRKGETIAQIVDSNTIFPLKLLDLAIANGVKQFINTASSLPRNLNAYALSKAQFSDWLGFKKNEIGGINLVIEYFYGTEDDDWKFINMVINRLLNDEPFIDFTKGNQKRDFIYITDVVSAFDIVLNKYHLLGNEFSIPVGSGNSYTLREVVELCKVISNNSATRLNFGALPDRPGEVAELIADTSLMESLGWRCQYTLKEGLFELINNR</sequence>
<dbReference type="EMBL" id="FNZH01000004">
    <property type="protein sequence ID" value="SEJ50653.1"/>
    <property type="molecule type" value="Genomic_DNA"/>
</dbReference>
<accession>A0A1H6ZAR7</accession>
<reference evidence="4" key="1">
    <citation type="submission" date="2016-10" db="EMBL/GenBank/DDBJ databases">
        <authorList>
            <person name="Varghese N."/>
            <person name="Submissions S."/>
        </authorList>
    </citation>
    <scope>NUCLEOTIDE SEQUENCE [LARGE SCALE GENOMIC DNA]</scope>
    <source>
        <strain evidence="4">IBRC-M 10761</strain>
    </source>
</reference>
<dbReference type="Gene3D" id="3.40.50.720">
    <property type="entry name" value="NAD(P)-binding Rossmann-like Domain"/>
    <property type="match status" value="2"/>
</dbReference>
<dbReference type="InterPro" id="IPR001509">
    <property type="entry name" value="Epimerase_deHydtase"/>
</dbReference>
<keyword evidence="4" id="KW-1185">Reference proteome</keyword>
<dbReference type="PANTHER" id="PTHR43000">
    <property type="entry name" value="DTDP-D-GLUCOSE 4,6-DEHYDRATASE-RELATED"/>
    <property type="match status" value="1"/>
</dbReference>
<dbReference type="Proteomes" id="UP000199403">
    <property type="component" value="Unassembled WGS sequence"/>
</dbReference>
<evidence type="ECO:0000256" key="1">
    <source>
        <dbReference type="ARBA" id="ARBA00007637"/>
    </source>
</evidence>
<name>A0A1H6ZAR7_9BACT</name>
<dbReference type="STRING" id="1416801.SAMN05192553_104357"/>
<comment type="similarity">
    <text evidence="1">Belongs to the NAD(P)-dependent epimerase/dehydratase family.</text>
</comment>
<dbReference type="RefSeq" id="WP_092175781.1">
    <property type="nucleotide sequence ID" value="NZ_FNZH01000004.1"/>
</dbReference>
<proteinExistence type="inferred from homology"/>
<feature type="domain" description="NAD-dependent epimerase/dehydratase" evidence="2">
    <location>
        <begin position="6"/>
        <end position="208"/>
    </location>
</feature>
<organism evidence="3 4">
    <name type="scientific">Cyclobacterium xiamenense</name>
    <dbReference type="NCBI Taxonomy" id="1297121"/>
    <lineage>
        <taxon>Bacteria</taxon>
        <taxon>Pseudomonadati</taxon>
        <taxon>Bacteroidota</taxon>
        <taxon>Cytophagia</taxon>
        <taxon>Cytophagales</taxon>
        <taxon>Cyclobacteriaceae</taxon>
        <taxon>Cyclobacterium</taxon>
    </lineage>
</organism>